<feature type="transmembrane region" description="Helical" evidence="1">
    <location>
        <begin position="265"/>
        <end position="283"/>
    </location>
</feature>
<evidence type="ECO:0000256" key="1">
    <source>
        <dbReference type="SAM" id="Phobius"/>
    </source>
</evidence>
<feature type="transmembrane region" description="Helical" evidence="1">
    <location>
        <begin position="146"/>
        <end position="166"/>
    </location>
</feature>
<evidence type="ECO:0008006" key="4">
    <source>
        <dbReference type="Google" id="ProtNLM"/>
    </source>
</evidence>
<dbReference type="EMBL" id="JBHULI010000025">
    <property type="protein sequence ID" value="MFD2533392.1"/>
    <property type="molecule type" value="Genomic_DNA"/>
</dbReference>
<name>A0ABW5JMX1_9BACT</name>
<evidence type="ECO:0000313" key="2">
    <source>
        <dbReference type="EMBL" id="MFD2533392.1"/>
    </source>
</evidence>
<feature type="transmembrane region" description="Helical" evidence="1">
    <location>
        <begin position="241"/>
        <end position="259"/>
    </location>
</feature>
<organism evidence="2 3">
    <name type="scientific">Gracilimonas halophila</name>
    <dbReference type="NCBI Taxonomy" id="1834464"/>
    <lineage>
        <taxon>Bacteria</taxon>
        <taxon>Pseudomonadati</taxon>
        <taxon>Balneolota</taxon>
        <taxon>Balneolia</taxon>
        <taxon>Balneolales</taxon>
        <taxon>Balneolaceae</taxon>
        <taxon>Gracilimonas</taxon>
    </lineage>
</organism>
<gene>
    <name evidence="2" type="ORF">ACFSVN_13135</name>
</gene>
<keyword evidence="3" id="KW-1185">Reference proteome</keyword>
<keyword evidence="1" id="KW-1133">Transmembrane helix</keyword>
<keyword evidence="1" id="KW-0472">Membrane</keyword>
<evidence type="ECO:0000313" key="3">
    <source>
        <dbReference type="Proteomes" id="UP001597460"/>
    </source>
</evidence>
<accession>A0ABW5JMX1</accession>
<dbReference type="Proteomes" id="UP001597460">
    <property type="component" value="Unassembled WGS sequence"/>
</dbReference>
<feature type="transmembrane region" description="Helical" evidence="1">
    <location>
        <begin position="73"/>
        <end position="90"/>
    </location>
</feature>
<protein>
    <recommendedName>
        <fullName evidence="4">HTTM domain-containing protein</fullName>
    </recommendedName>
</protein>
<feature type="transmembrane region" description="Helical" evidence="1">
    <location>
        <begin position="97"/>
        <end position="115"/>
    </location>
</feature>
<reference evidence="3" key="1">
    <citation type="journal article" date="2019" name="Int. J. Syst. Evol. Microbiol.">
        <title>The Global Catalogue of Microorganisms (GCM) 10K type strain sequencing project: providing services to taxonomists for standard genome sequencing and annotation.</title>
        <authorList>
            <consortium name="The Broad Institute Genomics Platform"/>
            <consortium name="The Broad Institute Genome Sequencing Center for Infectious Disease"/>
            <person name="Wu L."/>
            <person name="Ma J."/>
        </authorList>
    </citation>
    <scope>NUCLEOTIDE SEQUENCE [LARGE SCALE GENOMIC DNA]</scope>
    <source>
        <strain evidence="3">KCTC 52042</strain>
    </source>
</reference>
<keyword evidence="1" id="KW-0812">Transmembrane</keyword>
<comment type="caution">
    <text evidence="2">The sequence shown here is derived from an EMBL/GenBank/DDBJ whole genome shotgun (WGS) entry which is preliminary data.</text>
</comment>
<feature type="transmembrane region" description="Helical" evidence="1">
    <location>
        <begin position="121"/>
        <end position="139"/>
    </location>
</feature>
<feature type="transmembrane region" description="Helical" evidence="1">
    <location>
        <begin position="209"/>
        <end position="234"/>
    </location>
</feature>
<proteinExistence type="predicted"/>
<dbReference type="RefSeq" id="WP_390303607.1">
    <property type="nucleotide sequence ID" value="NZ_JBHULI010000025.1"/>
</dbReference>
<sequence>MMLDTLKKNLFEYPEETREARLLFFKLFELFIVIETIHLSWYWGLYTLKIIDVVLPLGVANYIDISFMHGNNLPVWNAIIITVLAVLSYFRVTGRWGYAVIIVLFHLQYVARFSIGEIPHSANLIGLSVLSFAVGNLFFTKSEDRFAFIFGAILFFTGLGYFTAAISKLIGTGILWADGRHLWLWIGEKGTDILSREGAFSPNFLQQMALLSIPVATIILLIGFLTEFFGFLMWFKKVRPYIATAIIGMHLGITLSMNIRFDAFVIQLILIGYPWPALIHTYFSGNNLMVQKFKPWLERSV</sequence>
<feature type="transmembrane region" description="Helical" evidence="1">
    <location>
        <begin position="21"/>
        <end position="43"/>
    </location>
</feature>